<accession>A0ABN6QA28</accession>
<organism evidence="1 2">
    <name type="scientific">Nostoc cf. commune SO-36</name>
    <dbReference type="NCBI Taxonomy" id="449208"/>
    <lineage>
        <taxon>Bacteria</taxon>
        <taxon>Bacillati</taxon>
        <taxon>Cyanobacteriota</taxon>
        <taxon>Cyanophyceae</taxon>
        <taxon>Nostocales</taxon>
        <taxon>Nostocaceae</taxon>
        <taxon>Nostoc</taxon>
    </lineage>
</organism>
<gene>
    <name evidence="1" type="ORF">ANSO36C_48920</name>
</gene>
<keyword evidence="2" id="KW-1185">Reference proteome</keyword>
<sequence>MLIVTQGCTSPFISVTGTANSTSSSFWLRSLVVELCPKLSQLKTYKETGKDLAVRAQRISSYTQKGRRNGVVG</sequence>
<evidence type="ECO:0000313" key="1">
    <source>
        <dbReference type="EMBL" id="BDI19090.1"/>
    </source>
</evidence>
<dbReference type="Proteomes" id="UP001055453">
    <property type="component" value="Chromosome"/>
</dbReference>
<evidence type="ECO:0000313" key="2">
    <source>
        <dbReference type="Proteomes" id="UP001055453"/>
    </source>
</evidence>
<evidence type="ECO:0008006" key="3">
    <source>
        <dbReference type="Google" id="ProtNLM"/>
    </source>
</evidence>
<name>A0ABN6QA28_NOSCO</name>
<proteinExistence type="predicted"/>
<dbReference type="EMBL" id="AP025732">
    <property type="protein sequence ID" value="BDI19090.1"/>
    <property type="molecule type" value="Genomic_DNA"/>
</dbReference>
<reference evidence="1" key="1">
    <citation type="submission" date="2022-04" db="EMBL/GenBank/DDBJ databases">
        <title>Complete genome sequence of a cyanobacterium, Nostoc sp. SO-36, isolated in Antarctica.</title>
        <authorList>
            <person name="Kanesaki Y."/>
            <person name="Effendi D."/>
            <person name="Sakamoto T."/>
            <person name="Ohtani S."/>
            <person name="Awai K."/>
        </authorList>
    </citation>
    <scope>NUCLEOTIDE SEQUENCE</scope>
    <source>
        <strain evidence="1">SO-36</strain>
    </source>
</reference>
<protein>
    <recommendedName>
        <fullName evidence="3">Transposase</fullName>
    </recommendedName>
</protein>